<dbReference type="PANTHER" id="PTHR21716">
    <property type="entry name" value="TRANSMEMBRANE PROTEIN"/>
    <property type="match status" value="1"/>
</dbReference>
<keyword evidence="5 6" id="KW-0472">Membrane</keyword>
<feature type="transmembrane region" description="Helical" evidence="6">
    <location>
        <begin position="210"/>
        <end position="233"/>
    </location>
</feature>
<evidence type="ECO:0000313" key="8">
    <source>
        <dbReference type="Proteomes" id="UP000009342"/>
    </source>
</evidence>
<dbReference type="PANTHER" id="PTHR21716:SF4">
    <property type="entry name" value="TRANSMEMBRANE PROTEIN 245"/>
    <property type="match status" value="1"/>
</dbReference>
<evidence type="ECO:0000256" key="2">
    <source>
        <dbReference type="ARBA" id="ARBA00009773"/>
    </source>
</evidence>
<sequence length="391" mass="42745">MNSKEMSRGFFILILFIVSILFFNLVKPYLSAVLWAVILAVIFYPIKRRLCHMMNGRNNIASLLTVVLICLLVFVPLAVVASSLVSEFNAVYSDVQANNTSLPTLLADVVRILPDWAQRMLAENQLDNATAIQEKISGVALKGSQYVAGSLFLISRNTFSVVIGFGIMLYLLFFLLKDGSRLVSVVLSAVPLSDKVKQRLFRRFAAVARATVKGTVVVAIVQGILGGVAFYFAGIGASILWGSLMAFLSLVPAVGAALIWVPAVIYLFTTGAIIKAVLLTAFFVVVVGLADNLLRPLLVGKDIRMPDWLILLSTLGGLEVYGINGFVVGPLIAALFVTCWNTFSAGPGRSSVAVEKKRRSAFLTRRSHHHQKRKGRAARPFFYRDGQSRCQ</sequence>
<dbReference type="InterPro" id="IPR002549">
    <property type="entry name" value="AI-2E-like"/>
</dbReference>
<accession>A0ABM9Q7A1</accession>
<evidence type="ECO:0008006" key="9">
    <source>
        <dbReference type="Google" id="ProtNLM"/>
    </source>
</evidence>
<dbReference type="Pfam" id="PF01594">
    <property type="entry name" value="AI-2E_transport"/>
    <property type="match status" value="1"/>
</dbReference>
<comment type="subcellular location">
    <subcellularLocation>
        <location evidence="1">Membrane</location>
        <topology evidence="1">Multi-pass membrane protein</topology>
    </subcellularLocation>
</comment>
<feature type="transmembrane region" description="Helical" evidence="6">
    <location>
        <begin position="239"/>
        <end position="260"/>
    </location>
</feature>
<feature type="transmembrane region" description="Helical" evidence="6">
    <location>
        <begin position="29"/>
        <end position="46"/>
    </location>
</feature>
<feature type="transmembrane region" description="Helical" evidence="6">
    <location>
        <begin position="310"/>
        <end position="340"/>
    </location>
</feature>
<comment type="similarity">
    <text evidence="2">Belongs to the autoinducer-2 exporter (AI-2E) (TC 2.A.86) family.</text>
</comment>
<dbReference type="EMBL" id="CAKZ01000093">
    <property type="protein sequence ID" value="CCJ81302.1"/>
    <property type="molecule type" value="Genomic_DNA"/>
</dbReference>
<comment type="caution">
    <text evidence="7">The sequence shown here is derived from an EMBL/GenBank/DDBJ whole genome shotgun (WGS) entry which is preliminary data.</text>
</comment>
<feature type="transmembrane region" description="Helical" evidence="6">
    <location>
        <begin position="58"/>
        <end position="79"/>
    </location>
</feature>
<evidence type="ECO:0000256" key="4">
    <source>
        <dbReference type="ARBA" id="ARBA00022989"/>
    </source>
</evidence>
<name>A0ABM9Q7A1_9ENTR</name>
<feature type="transmembrane region" description="Helical" evidence="6">
    <location>
        <begin position="272"/>
        <end position="290"/>
    </location>
</feature>
<reference evidence="8" key="1">
    <citation type="journal article" date="2012" name="PLoS ONE">
        <title>Comparative analysis of genome sequences covering the seven cronobacter species.</title>
        <authorList>
            <person name="Joseph S."/>
            <person name="Desai P."/>
            <person name="Ji Y."/>
            <person name="Cummings C.A."/>
            <person name="Shih R."/>
            <person name="Degoricija L."/>
            <person name="Rico A."/>
            <person name="Brzoska P."/>
            <person name="Hamby S.E."/>
            <person name="Masood N."/>
            <person name="Hariri S."/>
            <person name="Sonbol H."/>
            <person name="Chuzhanova N."/>
            <person name="McClelland M."/>
            <person name="Furtado M.R."/>
            <person name="Forsythe S.J."/>
        </authorList>
    </citation>
    <scope>NUCLEOTIDE SEQUENCE [LARGE SCALE GENOMIC DNA]</scope>
    <source>
        <strain evidence="8">1210</strain>
    </source>
</reference>
<keyword evidence="8" id="KW-1185">Reference proteome</keyword>
<proteinExistence type="inferred from homology"/>
<dbReference type="Proteomes" id="UP000009342">
    <property type="component" value="Unassembled WGS sequence"/>
</dbReference>
<protein>
    <recommendedName>
        <fullName evidence="9">Permease</fullName>
    </recommendedName>
</protein>
<feature type="transmembrane region" description="Helical" evidence="6">
    <location>
        <begin position="7"/>
        <end position="23"/>
    </location>
</feature>
<evidence type="ECO:0000256" key="3">
    <source>
        <dbReference type="ARBA" id="ARBA00022692"/>
    </source>
</evidence>
<gene>
    <name evidence="7" type="ORF">BN134_2043</name>
</gene>
<organism evidence="7 8">
    <name type="scientific">Cronobacter dublinensis 1210</name>
    <dbReference type="NCBI Taxonomy" id="1208656"/>
    <lineage>
        <taxon>Bacteria</taxon>
        <taxon>Pseudomonadati</taxon>
        <taxon>Pseudomonadota</taxon>
        <taxon>Gammaproteobacteria</taxon>
        <taxon>Enterobacterales</taxon>
        <taxon>Enterobacteriaceae</taxon>
        <taxon>Cronobacter</taxon>
    </lineage>
</organism>
<keyword evidence="4 6" id="KW-1133">Transmembrane helix</keyword>
<feature type="transmembrane region" description="Helical" evidence="6">
    <location>
        <begin position="158"/>
        <end position="176"/>
    </location>
</feature>
<evidence type="ECO:0000256" key="6">
    <source>
        <dbReference type="SAM" id="Phobius"/>
    </source>
</evidence>
<evidence type="ECO:0000256" key="5">
    <source>
        <dbReference type="ARBA" id="ARBA00023136"/>
    </source>
</evidence>
<evidence type="ECO:0000313" key="7">
    <source>
        <dbReference type="EMBL" id="CCJ81302.1"/>
    </source>
</evidence>
<evidence type="ECO:0000256" key="1">
    <source>
        <dbReference type="ARBA" id="ARBA00004141"/>
    </source>
</evidence>
<keyword evidence="3 6" id="KW-0812">Transmembrane</keyword>